<reference evidence="2" key="2">
    <citation type="submission" date="2023-01" db="EMBL/GenBank/DDBJ databases">
        <title>Human gut microbiome strain richness.</title>
        <authorList>
            <person name="Chen-Liaw A."/>
        </authorList>
    </citation>
    <scope>NUCLEOTIDE SEQUENCE</scope>
    <source>
        <strain evidence="2">1001287st1_F4_1001285I_161205</strain>
    </source>
</reference>
<gene>
    <name evidence="1" type="ORF">ERS852411_00338</name>
    <name evidence="2" type="ORF">PNE06_10720</name>
</gene>
<sequence>MSYTGGGPYYAQQYPEYNGILWNGRCGNPECIYHWHPPEDAPAEPSHKEGSSG</sequence>
<protein>
    <submittedName>
        <fullName evidence="1">Uncharacterized protein</fullName>
    </submittedName>
</protein>
<dbReference type="AlphaFoldDB" id="A0A173Z1R2"/>
<name>A0A173Z1R2_FLAPL</name>
<dbReference type="EMBL" id="JAQLWV010000014">
    <property type="protein sequence ID" value="MDB7933545.1"/>
    <property type="molecule type" value="Genomic_DNA"/>
</dbReference>
<dbReference type="Proteomes" id="UP001211173">
    <property type="component" value="Unassembled WGS sequence"/>
</dbReference>
<evidence type="ECO:0000313" key="3">
    <source>
        <dbReference type="Proteomes" id="UP000095746"/>
    </source>
</evidence>
<accession>A0A173Z1R2</accession>
<evidence type="ECO:0000313" key="1">
    <source>
        <dbReference type="EMBL" id="CUN69787.1"/>
    </source>
</evidence>
<reference evidence="1 3" key="1">
    <citation type="submission" date="2015-09" db="EMBL/GenBank/DDBJ databases">
        <authorList>
            <consortium name="Pathogen Informatics"/>
        </authorList>
    </citation>
    <scope>NUCLEOTIDE SEQUENCE [LARGE SCALE GENOMIC DNA]</scope>
    <source>
        <strain evidence="1 3">2789STDY5608854</strain>
    </source>
</reference>
<organism evidence="1 3">
    <name type="scientific">Flavonifractor plautii</name>
    <name type="common">Fusobacterium plautii</name>
    <dbReference type="NCBI Taxonomy" id="292800"/>
    <lineage>
        <taxon>Bacteria</taxon>
        <taxon>Bacillati</taxon>
        <taxon>Bacillota</taxon>
        <taxon>Clostridia</taxon>
        <taxon>Eubacteriales</taxon>
        <taxon>Oscillospiraceae</taxon>
        <taxon>Flavonifractor</taxon>
    </lineage>
</organism>
<proteinExistence type="predicted"/>
<dbReference type="EMBL" id="CYZT01000010">
    <property type="protein sequence ID" value="CUN69787.1"/>
    <property type="molecule type" value="Genomic_DNA"/>
</dbReference>
<dbReference type="Proteomes" id="UP000095746">
    <property type="component" value="Unassembled WGS sequence"/>
</dbReference>
<evidence type="ECO:0000313" key="2">
    <source>
        <dbReference type="EMBL" id="MDB7933545.1"/>
    </source>
</evidence>
<dbReference type="GeneID" id="89522095"/>
<dbReference type="RefSeq" id="WP_009259431.1">
    <property type="nucleotide sequence ID" value="NZ_CAXUMB010000004.1"/>
</dbReference>